<evidence type="ECO:0000256" key="1">
    <source>
        <dbReference type="SAM" id="MobiDB-lite"/>
    </source>
</evidence>
<dbReference type="Proteomes" id="UP000215914">
    <property type="component" value="Chromosome 8"/>
</dbReference>
<dbReference type="EMBL" id="CM007897">
    <property type="protein sequence ID" value="OTG18337.1"/>
    <property type="molecule type" value="Genomic_DNA"/>
</dbReference>
<sequence length="771" mass="86590">MTIPKLIIIIIIILSVFFTKPIQSTTHFIKSTTNDTAPKQYFEVTHPLPTDNVTPSCSVNLLNHTFSNTTNSSSVTVNYTTPPDTCNWSVAILQFQAECKDEQYDRIAGIWIDGVELLRTSTAQPTENGSFWNVRKDVSRYSSVISQSNLTLTVMLQNLVNDEFTGVYDVNITLLFYSTSVRVPLSIVSEIHTSPSSRKLISVENDQEFGEEFYSNLALQLLYPYNKPADSIVPISASGGVNESFWFRIEDEFDVKTQKVKISNKTYKAVLELYVSFHGNDESWYMNPSDSYVETNHLSTGQAHGAYREVLVTIDGKLVGAVVPFPVISTRGINRLFWDPVVSIGAFNLPSYDIDLTPFLGLLLDDKNHTIGIKIADGISFWLVDANLHLWFDKSNVVKAKTLKSNVPTMEVQRSTNFELLDGEFEIQGERESKVTGWVYSSAGNLQTQCTEKIKFKSKLKYKEQGTKKEVDQRYKRKTRIKITNEVGKVVDSLEVKFKYPLKISIETKPGLDIDTSVMTTKVIRDTPITFSDLFEKLVDHERELHESQSPSLITTVNNTQKQGPRSFSRSNYETHGEELGRMKPFSKSSCSCFDSSSNSDGARRYGARAMGRCIYLCANPIYHSRMKHIALDYRLVREQITAGHLRVLHISSSDQLADMLTKPLPRALFLRKRSKIGISSGASILRGRIKDPLLLLQERSERFYGGKESMVLSHKQNCTGLMVVKGSSVLSGSAENQQNYNYNDGLGCYARVVDVVDGVVVGDDTSSICV</sequence>
<dbReference type="AlphaFoldDB" id="A0A251U4Q7"/>
<evidence type="ECO:0000256" key="2">
    <source>
        <dbReference type="SAM" id="SignalP"/>
    </source>
</evidence>
<feature type="region of interest" description="Disordered" evidence="1">
    <location>
        <begin position="546"/>
        <end position="575"/>
    </location>
</feature>
<name>A0A251U4Q7_HELAN</name>
<feature type="signal peptide" evidence="2">
    <location>
        <begin position="1"/>
        <end position="24"/>
    </location>
</feature>
<feature type="domain" description="Peptide N-acetyl-beta-D-glucosaminyl asparaginase amidase A N-terminal" evidence="3">
    <location>
        <begin position="50"/>
        <end position="403"/>
    </location>
</feature>
<feature type="chain" id="PRO_5012264821" evidence="2">
    <location>
        <begin position="25"/>
        <end position="771"/>
    </location>
</feature>
<proteinExistence type="predicted"/>
<gene>
    <name evidence="4" type="ORF">HannXRQ_Chr08g0222031</name>
</gene>
<reference evidence="5" key="1">
    <citation type="journal article" date="2017" name="Nature">
        <title>The sunflower genome provides insights into oil metabolism, flowering and Asterid evolution.</title>
        <authorList>
            <person name="Badouin H."/>
            <person name="Gouzy J."/>
            <person name="Grassa C.J."/>
            <person name="Murat F."/>
            <person name="Staton S.E."/>
            <person name="Cottret L."/>
            <person name="Lelandais-Briere C."/>
            <person name="Owens G.L."/>
            <person name="Carrere S."/>
            <person name="Mayjonade B."/>
            <person name="Legrand L."/>
            <person name="Gill N."/>
            <person name="Kane N.C."/>
            <person name="Bowers J.E."/>
            <person name="Hubner S."/>
            <person name="Bellec A."/>
            <person name="Berard A."/>
            <person name="Berges H."/>
            <person name="Blanchet N."/>
            <person name="Boniface M.C."/>
            <person name="Brunel D."/>
            <person name="Catrice O."/>
            <person name="Chaidir N."/>
            <person name="Claudel C."/>
            <person name="Donnadieu C."/>
            <person name="Faraut T."/>
            <person name="Fievet G."/>
            <person name="Helmstetter N."/>
            <person name="King M."/>
            <person name="Knapp S.J."/>
            <person name="Lai Z."/>
            <person name="Le Paslier M.C."/>
            <person name="Lippi Y."/>
            <person name="Lorenzon L."/>
            <person name="Mandel J.R."/>
            <person name="Marage G."/>
            <person name="Marchand G."/>
            <person name="Marquand E."/>
            <person name="Bret-Mestries E."/>
            <person name="Morien E."/>
            <person name="Nambeesan S."/>
            <person name="Nguyen T."/>
            <person name="Pegot-Espagnet P."/>
            <person name="Pouilly N."/>
            <person name="Raftis F."/>
            <person name="Sallet E."/>
            <person name="Schiex T."/>
            <person name="Thomas J."/>
            <person name="Vandecasteele C."/>
            <person name="Vares D."/>
            <person name="Vear F."/>
            <person name="Vautrin S."/>
            <person name="Crespi M."/>
            <person name="Mangin B."/>
            <person name="Burke J.M."/>
            <person name="Salse J."/>
            <person name="Munos S."/>
            <person name="Vincourt P."/>
            <person name="Rieseberg L.H."/>
            <person name="Langlade N.B."/>
        </authorList>
    </citation>
    <scope>NUCLEOTIDE SEQUENCE [LARGE SCALE GENOMIC DNA]</scope>
    <source>
        <strain evidence="5">cv. SF193</strain>
    </source>
</reference>
<keyword evidence="2" id="KW-0732">Signal</keyword>
<dbReference type="InterPro" id="IPR021102">
    <property type="entry name" value="PNGase_A"/>
</dbReference>
<dbReference type="Pfam" id="PF12222">
    <property type="entry name" value="PNGaseA"/>
    <property type="match status" value="1"/>
</dbReference>
<dbReference type="FunCoup" id="A0A251U4Q7">
    <property type="interactions" value="415"/>
</dbReference>
<accession>A0A251U4Q7</accession>
<dbReference type="OMA" id="CYSRTIV"/>
<feature type="compositionally biased region" description="Polar residues" evidence="1">
    <location>
        <begin position="548"/>
        <end position="572"/>
    </location>
</feature>
<dbReference type="CDD" id="cd09272">
    <property type="entry name" value="RNase_HI_RT_Ty1"/>
    <property type="match status" value="1"/>
</dbReference>
<evidence type="ECO:0000259" key="3">
    <source>
        <dbReference type="Pfam" id="PF12222"/>
    </source>
</evidence>
<evidence type="ECO:0000313" key="5">
    <source>
        <dbReference type="Proteomes" id="UP000215914"/>
    </source>
</evidence>
<keyword evidence="5" id="KW-1185">Reference proteome</keyword>
<organism evidence="4 5">
    <name type="scientific">Helianthus annuus</name>
    <name type="common">Common sunflower</name>
    <dbReference type="NCBI Taxonomy" id="4232"/>
    <lineage>
        <taxon>Eukaryota</taxon>
        <taxon>Viridiplantae</taxon>
        <taxon>Streptophyta</taxon>
        <taxon>Embryophyta</taxon>
        <taxon>Tracheophyta</taxon>
        <taxon>Spermatophyta</taxon>
        <taxon>Magnoliopsida</taxon>
        <taxon>eudicotyledons</taxon>
        <taxon>Gunneridae</taxon>
        <taxon>Pentapetalae</taxon>
        <taxon>asterids</taxon>
        <taxon>campanulids</taxon>
        <taxon>Asterales</taxon>
        <taxon>Asteraceae</taxon>
        <taxon>Asteroideae</taxon>
        <taxon>Heliantheae alliance</taxon>
        <taxon>Heliantheae</taxon>
        <taxon>Helianthus</taxon>
    </lineage>
</organism>
<dbReference type="PANTHER" id="PTHR31104">
    <property type="entry name" value="PEPTIDE-N4-(N-ACETYL-BETA-GLUCOSAMINYL)ASPARAGINE AMIDASE A PROTEIN"/>
    <property type="match status" value="1"/>
</dbReference>
<dbReference type="InterPro" id="IPR056948">
    <property type="entry name" value="PNGaseA_N"/>
</dbReference>
<dbReference type="InParanoid" id="A0A251U4Q7"/>
<protein>
    <submittedName>
        <fullName evidence="4">Putative peptide-N4-(N-acetyl-beta-glucosaminyl)asparagine amidase A</fullName>
    </submittedName>
</protein>
<evidence type="ECO:0000313" key="4">
    <source>
        <dbReference type="EMBL" id="OTG18337.1"/>
    </source>
</evidence>